<keyword evidence="3" id="KW-1185">Reference proteome</keyword>
<evidence type="ECO:0000313" key="3">
    <source>
        <dbReference type="Proteomes" id="UP000182264"/>
    </source>
</evidence>
<dbReference type="Pfam" id="PF14559">
    <property type="entry name" value="TPR_19"/>
    <property type="match status" value="1"/>
</dbReference>
<organism evidence="2 3">
    <name type="scientific">Syntrophotalea acetylenica</name>
    <name type="common">Pelobacter acetylenicus</name>
    <dbReference type="NCBI Taxonomy" id="29542"/>
    <lineage>
        <taxon>Bacteria</taxon>
        <taxon>Pseudomonadati</taxon>
        <taxon>Thermodesulfobacteriota</taxon>
        <taxon>Desulfuromonadia</taxon>
        <taxon>Desulfuromonadales</taxon>
        <taxon>Syntrophotaleaceae</taxon>
        <taxon>Syntrophotalea</taxon>
    </lineage>
</organism>
<dbReference type="Proteomes" id="UP000182264">
    <property type="component" value="Chromosome"/>
</dbReference>
<gene>
    <name evidence="2" type="ORF">A7E75_10880</name>
</gene>
<evidence type="ECO:0008006" key="4">
    <source>
        <dbReference type="Google" id="ProtNLM"/>
    </source>
</evidence>
<dbReference type="RefSeq" id="WP_072287306.1">
    <property type="nucleotide sequence ID" value="NZ_CP015518.1"/>
</dbReference>
<dbReference type="EMBL" id="CP015518">
    <property type="protein sequence ID" value="APG25465.1"/>
    <property type="molecule type" value="Genomic_DNA"/>
</dbReference>
<proteinExistence type="predicted"/>
<protein>
    <recommendedName>
        <fullName evidence="4">Tetratricopeptide repeat protein</fullName>
    </recommendedName>
</protein>
<feature type="signal peptide" evidence="1">
    <location>
        <begin position="1"/>
        <end position="25"/>
    </location>
</feature>
<evidence type="ECO:0000256" key="1">
    <source>
        <dbReference type="SAM" id="SignalP"/>
    </source>
</evidence>
<dbReference type="SUPFAM" id="SSF81901">
    <property type="entry name" value="HCP-like"/>
    <property type="match status" value="1"/>
</dbReference>
<evidence type="ECO:0000313" key="2">
    <source>
        <dbReference type="EMBL" id="APG25465.1"/>
    </source>
</evidence>
<feature type="chain" id="PRO_5010351259" description="Tetratricopeptide repeat protein" evidence="1">
    <location>
        <begin position="26"/>
        <end position="247"/>
    </location>
</feature>
<name>A0A1L3GHW3_SYNAC</name>
<dbReference type="InterPro" id="IPR011990">
    <property type="entry name" value="TPR-like_helical_dom_sf"/>
</dbReference>
<dbReference type="Gene3D" id="1.25.40.10">
    <property type="entry name" value="Tetratricopeptide repeat domain"/>
    <property type="match status" value="1"/>
</dbReference>
<keyword evidence="1" id="KW-0732">Signal</keyword>
<dbReference type="PROSITE" id="PS51257">
    <property type="entry name" value="PROKAR_LIPOPROTEIN"/>
    <property type="match status" value="1"/>
</dbReference>
<sequence>MKLVIPMLFGVVCVLSGCASGPSTAPQRSIDASAARPGAFDLWQDCDMADAEAWRLAAPRDADAALSGAACHAFLVEQGQGDLKTAEAGRRLAQQAVDALPKSAEAHYLLAYLSGLEAQRNPLKALALVPVIEREALAALKLNPALDEAGPARMLGDLYLQAPAFPVSIGDPALAVDYYEQAVELAPDQSENRLGLVDALLTEGRPADACRQLQRFWKGLIPGESSSGPWERGLELQGRMCEALQEE</sequence>
<reference evidence="2 3" key="1">
    <citation type="journal article" date="2017" name="Genome Announc.">
        <title>Complete Genome Sequences of Two Acetylene-Fermenting Pelobacter acetylenicus Strains.</title>
        <authorList>
            <person name="Sutton J.M."/>
            <person name="Baesman S.M."/>
            <person name="Fierst J.L."/>
            <person name="Poret-Peterson A.T."/>
            <person name="Oremland R.S."/>
            <person name="Dunlap D.S."/>
            <person name="Akob D.M."/>
        </authorList>
    </citation>
    <scope>NUCLEOTIDE SEQUENCE [LARGE SCALE GENOMIC DNA]</scope>
    <source>
        <strain evidence="2 3">DSM 3247</strain>
    </source>
</reference>
<accession>A0A1L3GHW3</accession>
<dbReference type="AlphaFoldDB" id="A0A1L3GHW3"/>
<dbReference type="STRING" id="29542.A6070_04890"/>